<accession>A0A1Y0AYY9</accession>
<organism evidence="1">
    <name type="scientific">Utricularia reniformis</name>
    <dbReference type="NCBI Taxonomy" id="192314"/>
    <lineage>
        <taxon>Eukaryota</taxon>
        <taxon>Viridiplantae</taxon>
        <taxon>Streptophyta</taxon>
        <taxon>Embryophyta</taxon>
        <taxon>Tracheophyta</taxon>
        <taxon>Spermatophyta</taxon>
        <taxon>Magnoliopsida</taxon>
        <taxon>eudicotyledons</taxon>
        <taxon>Gunneridae</taxon>
        <taxon>Pentapetalae</taxon>
        <taxon>asterids</taxon>
        <taxon>lamiids</taxon>
        <taxon>Lamiales</taxon>
        <taxon>Lentibulariaceae</taxon>
        <taxon>Utricularia</taxon>
    </lineage>
</organism>
<dbReference type="AlphaFoldDB" id="A0A1Y0AYY9"/>
<name>A0A1Y0AYY9_9LAMI</name>
<geneLocation type="mitochondrion" evidence="1"/>
<dbReference type="EMBL" id="KY774314">
    <property type="protein sequence ID" value="ART30370.1"/>
    <property type="molecule type" value="Genomic_DNA"/>
</dbReference>
<proteinExistence type="predicted"/>
<keyword evidence="1" id="KW-0496">Mitochondrion</keyword>
<gene>
    <name evidence="1" type="ORF">AEK19_MT1316</name>
</gene>
<evidence type="ECO:0000313" key="1">
    <source>
        <dbReference type="EMBL" id="ART30370.1"/>
    </source>
</evidence>
<protein>
    <submittedName>
        <fullName evidence="1">Uncharacterized protein</fullName>
    </submittedName>
</protein>
<reference evidence="1" key="1">
    <citation type="submission" date="2017-03" db="EMBL/GenBank/DDBJ databases">
        <title>The mitochondrial genome of the carnivorous plant Utricularia reniformis (Lentibulariaceae): structure, comparative analysis and evolutionary landmarks.</title>
        <authorList>
            <person name="Silva S.R."/>
            <person name="Alvarenga D.O."/>
            <person name="Michael T.P."/>
            <person name="Miranda V.F.O."/>
            <person name="Varani A.M."/>
        </authorList>
    </citation>
    <scope>NUCLEOTIDE SEQUENCE</scope>
</reference>
<sequence length="122" mass="14322">MILNLSFRQHRHSKSFPTIQQQIMLLTDQLTASLRQESILEKPTQWRSIHQTRSKNRRWTVVSRTHTQHFQRWTSQGLTEGNLEPGWPNASVTFKYSNPNFDSLPNGRAKLRFPFFPCIGLS</sequence>